<sequence>MEEFLSVAQTVRKKAEKDLAVEFSVTPKKARVTIAQHKESPCFKSGLEKMGRVSYEFGYKIVVTHFQTKHLGLEVEENPYTTLLEDDDVLMEVEVPFDDNDPITM</sequence>
<accession>A0A427A7M7</accession>
<evidence type="ECO:0000313" key="1">
    <source>
        <dbReference type="EMBL" id="RRT72257.1"/>
    </source>
</evidence>
<gene>
    <name evidence="1" type="ORF">B296_00003036</name>
</gene>
<evidence type="ECO:0000313" key="2">
    <source>
        <dbReference type="Proteomes" id="UP000287651"/>
    </source>
</evidence>
<proteinExistence type="predicted"/>
<comment type="caution">
    <text evidence="1">The sequence shown here is derived from an EMBL/GenBank/DDBJ whole genome shotgun (WGS) entry which is preliminary data.</text>
</comment>
<protein>
    <submittedName>
        <fullName evidence="1">Uncharacterized protein</fullName>
    </submittedName>
</protein>
<name>A0A427A7M7_ENSVE</name>
<dbReference type="Proteomes" id="UP000287651">
    <property type="component" value="Unassembled WGS sequence"/>
</dbReference>
<reference evidence="1 2" key="1">
    <citation type="journal article" date="2014" name="Agronomy (Basel)">
        <title>A Draft Genome Sequence for Ensete ventricosum, the Drought-Tolerant Tree Against Hunger.</title>
        <authorList>
            <person name="Harrison J."/>
            <person name="Moore K.A."/>
            <person name="Paszkiewicz K."/>
            <person name="Jones T."/>
            <person name="Grant M."/>
            <person name="Ambacheew D."/>
            <person name="Muzemil S."/>
            <person name="Studholme D.J."/>
        </authorList>
    </citation>
    <scope>NUCLEOTIDE SEQUENCE [LARGE SCALE GENOMIC DNA]</scope>
</reference>
<organism evidence="1 2">
    <name type="scientific">Ensete ventricosum</name>
    <name type="common">Abyssinian banana</name>
    <name type="synonym">Musa ensete</name>
    <dbReference type="NCBI Taxonomy" id="4639"/>
    <lineage>
        <taxon>Eukaryota</taxon>
        <taxon>Viridiplantae</taxon>
        <taxon>Streptophyta</taxon>
        <taxon>Embryophyta</taxon>
        <taxon>Tracheophyta</taxon>
        <taxon>Spermatophyta</taxon>
        <taxon>Magnoliopsida</taxon>
        <taxon>Liliopsida</taxon>
        <taxon>Zingiberales</taxon>
        <taxon>Musaceae</taxon>
        <taxon>Ensete</taxon>
    </lineage>
</organism>
<dbReference type="EMBL" id="AMZH03003456">
    <property type="protein sequence ID" value="RRT72257.1"/>
    <property type="molecule type" value="Genomic_DNA"/>
</dbReference>
<dbReference type="AlphaFoldDB" id="A0A427A7M7"/>